<gene>
    <name evidence="2" type="ORF">GS660_02675</name>
</gene>
<sequence length="68" mass="7402">MTEIINLRQARKQRARAEERSEATARAAKFGRSKAEKALEDAQAGKARAALDGHKIEGQGREPEGGEV</sequence>
<comment type="caution">
    <text evidence="2">The sequence shown here is derived from an EMBL/GenBank/DDBJ whole genome shotgun (WGS) entry which is preliminary data.</text>
</comment>
<dbReference type="RefSeq" id="WP_161343191.1">
    <property type="nucleotide sequence ID" value="NZ_BMGW01000002.1"/>
</dbReference>
<accession>A0A6L8VEJ7</accession>
<proteinExistence type="predicted"/>
<feature type="region of interest" description="Disordered" evidence="1">
    <location>
        <begin position="1"/>
        <end position="68"/>
    </location>
</feature>
<dbReference type="Pfam" id="PF13770">
    <property type="entry name" value="DUF4169"/>
    <property type="match status" value="1"/>
</dbReference>
<evidence type="ECO:0000256" key="1">
    <source>
        <dbReference type="SAM" id="MobiDB-lite"/>
    </source>
</evidence>
<dbReference type="OrthoDB" id="7192657at2"/>
<dbReference type="Proteomes" id="UP000477083">
    <property type="component" value="Unassembled WGS sequence"/>
</dbReference>
<protein>
    <submittedName>
        <fullName evidence="2">DUF4169 family protein</fullName>
    </submittedName>
</protein>
<dbReference type="EMBL" id="WWNR01000002">
    <property type="protein sequence ID" value="MZQ88002.1"/>
    <property type="molecule type" value="Genomic_DNA"/>
</dbReference>
<dbReference type="InterPro" id="IPR025227">
    <property type="entry name" value="DUF4169"/>
</dbReference>
<evidence type="ECO:0000313" key="3">
    <source>
        <dbReference type="Proteomes" id="UP000477083"/>
    </source>
</evidence>
<organism evidence="2 3">
    <name type="scientific">Frigidibacter albus</name>
    <dbReference type="NCBI Taxonomy" id="1465486"/>
    <lineage>
        <taxon>Bacteria</taxon>
        <taxon>Pseudomonadati</taxon>
        <taxon>Pseudomonadota</taxon>
        <taxon>Alphaproteobacteria</taxon>
        <taxon>Rhodobacterales</taxon>
        <taxon>Paracoccaceae</taxon>
        <taxon>Frigidibacter</taxon>
    </lineage>
</organism>
<name>A0A6L8VEJ7_9RHOB</name>
<reference evidence="2 3" key="1">
    <citation type="submission" date="2020-01" db="EMBL/GenBank/DDBJ databases">
        <title>Frigidibacter albus SP32T (=CGMCC 1.13995T).</title>
        <authorList>
            <person name="Liao X."/>
        </authorList>
    </citation>
    <scope>NUCLEOTIDE SEQUENCE [LARGE SCALE GENOMIC DNA]</scope>
    <source>
        <strain evidence="2 3">SP32</strain>
    </source>
</reference>
<dbReference type="AlphaFoldDB" id="A0A6L8VEJ7"/>
<evidence type="ECO:0000313" key="2">
    <source>
        <dbReference type="EMBL" id="MZQ88002.1"/>
    </source>
</evidence>
<keyword evidence="3" id="KW-1185">Reference proteome</keyword>
<feature type="compositionally biased region" description="Basic and acidic residues" evidence="1">
    <location>
        <begin position="49"/>
        <end position="68"/>
    </location>
</feature>